<keyword evidence="3" id="KW-1185">Reference proteome</keyword>
<name>A0AAV5WS12_9BILA</name>
<dbReference type="InterPro" id="IPR036259">
    <property type="entry name" value="MFS_trans_sf"/>
</dbReference>
<keyword evidence="1" id="KW-0472">Membrane</keyword>
<evidence type="ECO:0000256" key="1">
    <source>
        <dbReference type="SAM" id="Phobius"/>
    </source>
</evidence>
<organism evidence="2 3">
    <name type="scientific">Pristionchus fissidentatus</name>
    <dbReference type="NCBI Taxonomy" id="1538716"/>
    <lineage>
        <taxon>Eukaryota</taxon>
        <taxon>Metazoa</taxon>
        <taxon>Ecdysozoa</taxon>
        <taxon>Nematoda</taxon>
        <taxon>Chromadorea</taxon>
        <taxon>Rhabditida</taxon>
        <taxon>Rhabditina</taxon>
        <taxon>Diplogasteromorpha</taxon>
        <taxon>Diplogasteroidea</taxon>
        <taxon>Neodiplogasteridae</taxon>
        <taxon>Pristionchus</taxon>
    </lineage>
</organism>
<evidence type="ECO:0000313" key="3">
    <source>
        <dbReference type="Proteomes" id="UP001432322"/>
    </source>
</evidence>
<gene>
    <name evidence="2" type="ORF">PFISCL1PPCAC_24710</name>
</gene>
<keyword evidence="1" id="KW-1133">Transmembrane helix</keyword>
<dbReference type="Gene3D" id="1.20.1250.20">
    <property type="entry name" value="MFS general substrate transporter like domains"/>
    <property type="match status" value="1"/>
</dbReference>
<accession>A0AAV5WS12</accession>
<feature type="transmembrane region" description="Helical" evidence="1">
    <location>
        <begin position="30"/>
        <end position="50"/>
    </location>
</feature>
<protein>
    <recommendedName>
        <fullName evidence="4">Membrane transporter</fullName>
    </recommendedName>
</protein>
<evidence type="ECO:0008006" key="4">
    <source>
        <dbReference type="Google" id="ProtNLM"/>
    </source>
</evidence>
<keyword evidence="1" id="KW-0812">Transmembrane</keyword>
<dbReference type="Proteomes" id="UP001432322">
    <property type="component" value="Unassembled WGS sequence"/>
</dbReference>
<dbReference type="EMBL" id="BTSY01000006">
    <property type="protein sequence ID" value="GMT33413.1"/>
    <property type="molecule type" value="Genomic_DNA"/>
</dbReference>
<feature type="transmembrane region" description="Helical" evidence="1">
    <location>
        <begin position="102"/>
        <end position="131"/>
    </location>
</feature>
<proteinExistence type="predicted"/>
<dbReference type="SUPFAM" id="SSF103473">
    <property type="entry name" value="MFS general substrate transporter"/>
    <property type="match status" value="1"/>
</dbReference>
<comment type="caution">
    <text evidence="2">The sequence shown here is derived from an EMBL/GenBank/DDBJ whole genome shotgun (WGS) entry which is preliminary data.</text>
</comment>
<sequence>MLFTMTELVGNISAVSLSSLIISSELGWQLVFLHLVIIGVVVTPILVCILPKDLGYSTYVKRNVFDALKLLKVKSYLFLTLAAVFSGWYFKSWQSGKSCCKIIGAAAAAAFPIVASANSICLAISSLVTIWASDRSYLVVLIAVFMEGFMGFSVISLNTQMTLSVSDARRRASALSLQRLLLNVVSIPGPQIIGVVRYLFFIDYLGHQL</sequence>
<feature type="transmembrane region" description="Helical" evidence="1">
    <location>
        <begin position="137"/>
        <end position="159"/>
    </location>
</feature>
<feature type="transmembrane region" description="Helical" evidence="1">
    <location>
        <begin position="70"/>
        <end position="90"/>
    </location>
</feature>
<feature type="transmembrane region" description="Helical" evidence="1">
    <location>
        <begin position="180"/>
        <end position="200"/>
    </location>
</feature>
<evidence type="ECO:0000313" key="2">
    <source>
        <dbReference type="EMBL" id="GMT33413.1"/>
    </source>
</evidence>
<reference evidence="2" key="1">
    <citation type="submission" date="2023-10" db="EMBL/GenBank/DDBJ databases">
        <title>Genome assembly of Pristionchus species.</title>
        <authorList>
            <person name="Yoshida K."/>
            <person name="Sommer R.J."/>
        </authorList>
    </citation>
    <scope>NUCLEOTIDE SEQUENCE</scope>
    <source>
        <strain evidence="2">RS5133</strain>
    </source>
</reference>
<dbReference type="AlphaFoldDB" id="A0AAV5WS12"/>